<sequence length="358" mass="42613">MHFYESSIITTKDGLHCQVYGNEHPDKGILIKPKYIPTNKIECEALQCRFLSGKKMNRLNLWAEKNGLANYLEKFKKAYPQYIYQSEVHDKDRLFFWAPKEHIERVYFPREGLAELMSMPEDALDEHLAVVYKFVNFLLESGLRLKDFGITYSTLMGHYIYNMSDINLVVYGKENFWKLMEYMERAEHPSLRWKDEKEWLEFYKKRNRYNIFEKNTFLNHMISRKKSEGYFDNLLFVIFAAEKEEEVWFKWGQEKYSSIGMATVEGTVTDHHSSVVRPGCYTIGESKLIDSDQDIDVEKVVFYSRDYTLLAYTDEKIQARGILEKVEPKDGKPYHRIVTGYFDSYITDRREEEFIKVI</sequence>
<reference evidence="2" key="1">
    <citation type="submission" date="2017-09" db="EMBL/GenBank/DDBJ databases">
        <title>The Reconstruction of 2,631 Draft Metagenome-Assembled Genomes from the Global Oceans.</title>
        <authorList>
            <person name="Tully B.J."/>
            <person name="Graham E.D."/>
            <person name="Heidelberg J.F."/>
        </authorList>
    </citation>
    <scope>NUCLEOTIDE SEQUENCE [LARGE SCALE GENOMIC DNA]</scope>
</reference>
<evidence type="ECO:0000313" key="2">
    <source>
        <dbReference type="Proteomes" id="UP000226592"/>
    </source>
</evidence>
<gene>
    <name evidence="1" type="ORF">CL943_02760</name>
</gene>
<name>A0A2D6M194_9ARCH</name>
<dbReference type="AlphaFoldDB" id="A0A2D6M194"/>
<proteinExistence type="predicted"/>
<organism evidence="1 2">
    <name type="scientific">Candidatus Iainarchaeum sp</name>
    <dbReference type="NCBI Taxonomy" id="3101447"/>
    <lineage>
        <taxon>Archaea</taxon>
        <taxon>Candidatus Iainarchaeota</taxon>
        <taxon>Candidatus Iainarchaeia</taxon>
        <taxon>Candidatus Iainarchaeales</taxon>
        <taxon>Candidatus Iainarchaeaceae</taxon>
        <taxon>Candidatus Iainarchaeum</taxon>
    </lineage>
</organism>
<dbReference type="Proteomes" id="UP000226592">
    <property type="component" value="Unassembled WGS sequence"/>
</dbReference>
<comment type="caution">
    <text evidence="1">The sequence shown here is derived from an EMBL/GenBank/DDBJ whole genome shotgun (WGS) entry which is preliminary data.</text>
</comment>
<protein>
    <submittedName>
        <fullName evidence="1">Uncharacterized protein</fullName>
    </submittedName>
</protein>
<accession>A0A2D6M194</accession>
<dbReference type="EMBL" id="NZBU01000009">
    <property type="protein sequence ID" value="MAG22200.1"/>
    <property type="molecule type" value="Genomic_DNA"/>
</dbReference>
<evidence type="ECO:0000313" key="1">
    <source>
        <dbReference type="EMBL" id="MAG22200.1"/>
    </source>
</evidence>